<evidence type="ECO:0000313" key="1">
    <source>
        <dbReference type="EMBL" id="CAI3985528.1"/>
    </source>
</evidence>
<protein>
    <submittedName>
        <fullName evidence="1">Uncharacterized protein</fullName>
    </submittedName>
</protein>
<proteinExistence type="predicted"/>
<comment type="caution">
    <text evidence="1">The sequence shown here is derived from an EMBL/GenBank/DDBJ whole genome shotgun (WGS) entry which is preliminary data.</text>
</comment>
<gene>
    <name evidence="1" type="ORF">C1SCF055_LOCUS12967</name>
</gene>
<evidence type="ECO:0000313" key="2">
    <source>
        <dbReference type="EMBL" id="CAL1138903.1"/>
    </source>
</evidence>
<evidence type="ECO:0000313" key="3">
    <source>
        <dbReference type="Proteomes" id="UP001152797"/>
    </source>
</evidence>
<dbReference type="Proteomes" id="UP001152797">
    <property type="component" value="Unassembled WGS sequence"/>
</dbReference>
<dbReference type="EMBL" id="CAMXCT010001000">
    <property type="protein sequence ID" value="CAI3985528.1"/>
    <property type="molecule type" value="Genomic_DNA"/>
</dbReference>
<reference evidence="2" key="2">
    <citation type="submission" date="2024-04" db="EMBL/GenBank/DDBJ databases">
        <authorList>
            <person name="Chen Y."/>
            <person name="Shah S."/>
            <person name="Dougan E. K."/>
            <person name="Thang M."/>
            <person name="Chan C."/>
        </authorList>
    </citation>
    <scope>NUCLEOTIDE SEQUENCE [LARGE SCALE GENOMIC DNA]</scope>
</reference>
<keyword evidence="3" id="KW-1185">Reference proteome</keyword>
<name>A0A9P1C6B6_9DINO</name>
<dbReference type="AlphaFoldDB" id="A0A9P1C6B6"/>
<dbReference type="EMBL" id="CAMXCT020001000">
    <property type="protein sequence ID" value="CAL1138903.1"/>
    <property type="molecule type" value="Genomic_DNA"/>
</dbReference>
<organism evidence="1">
    <name type="scientific">Cladocopium goreaui</name>
    <dbReference type="NCBI Taxonomy" id="2562237"/>
    <lineage>
        <taxon>Eukaryota</taxon>
        <taxon>Sar</taxon>
        <taxon>Alveolata</taxon>
        <taxon>Dinophyceae</taxon>
        <taxon>Suessiales</taxon>
        <taxon>Symbiodiniaceae</taxon>
        <taxon>Cladocopium</taxon>
    </lineage>
</organism>
<accession>A0A9P1C6B6</accession>
<reference evidence="1" key="1">
    <citation type="submission" date="2022-10" db="EMBL/GenBank/DDBJ databases">
        <authorList>
            <person name="Chen Y."/>
            <person name="Dougan E. K."/>
            <person name="Chan C."/>
            <person name="Rhodes N."/>
            <person name="Thang M."/>
        </authorList>
    </citation>
    <scope>NUCLEOTIDE SEQUENCE</scope>
</reference>
<sequence>MGGSMCQYIFEAATTCSLVALCCGRARILKDIRLGMRCAAHGICSNKRLKCCAAVWAEHGPLSAAETSWLEGCRAGGQFVPLNVAQCASASTILRAWILEEYSMSIGSHGTWEDP</sequence>
<dbReference type="EMBL" id="CAMXCT030001000">
    <property type="protein sequence ID" value="CAL4772840.1"/>
    <property type="molecule type" value="Genomic_DNA"/>
</dbReference>